<feature type="chain" id="PRO_5035206522" evidence="1">
    <location>
        <begin position="18"/>
        <end position="86"/>
    </location>
</feature>
<protein>
    <submittedName>
        <fullName evidence="2">Uncharacterized protein</fullName>
    </submittedName>
</protein>
<reference evidence="2" key="1">
    <citation type="thesis" date="2020" institute="ProQuest LLC" country="789 East Eisenhower Parkway, Ann Arbor, MI, USA">
        <title>Comparative Genomics and Chromosome Evolution.</title>
        <authorList>
            <person name="Mudd A.B."/>
        </authorList>
    </citation>
    <scope>NUCLEOTIDE SEQUENCE</scope>
    <source>
        <strain evidence="2">HN-11 Male</strain>
        <tissue evidence="2">Kidney and liver</tissue>
    </source>
</reference>
<accession>A0A8J6ESH2</accession>
<organism evidence="2 3">
    <name type="scientific">Eleutherodactylus coqui</name>
    <name type="common">Puerto Rican coqui</name>
    <dbReference type="NCBI Taxonomy" id="57060"/>
    <lineage>
        <taxon>Eukaryota</taxon>
        <taxon>Metazoa</taxon>
        <taxon>Chordata</taxon>
        <taxon>Craniata</taxon>
        <taxon>Vertebrata</taxon>
        <taxon>Euteleostomi</taxon>
        <taxon>Amphibia</taxon>
        <taxon>Batrachia</taxon>
        <taxon>Anura</taxon>
        <taxon>Neobatrachia</taxon>
        <taxon>Hyloidea</taxon>
        <taxon>Eleutherodactylidae</taxon>
        <taxon>Eleutherodactylinae</taxon>
        <taxon>Eleutherodactylus</taxon>
        <taxon>Eleutherodactylus</taxon>
    </lineage>
</organism>
<comment type="caution">
    <text evidence="2">The sequence shown here is derived from an EMBL/GenBank/DDBJ whole genome shotgun (WGS) entry which is preliminary data.</text>
</comment>
<proteinExistence type="predicted"/>
<sequence>MVNVLYSLPQLFGFVYACYVTSVFTEEEDSSVYAGFMGTGRSCHLRCSTEVNPRYLDFIGGFDPFPLYHVNEKSNHLLYKQSYLPS</sequence>
<name>A0A8J6ESH2_ELECQ</name>
<dbReference type="Proteomes" id="UP000770717">
    <property type="component" value="Unassembled WGS sequence"/>
</dbReference>
<dbReference type="OrthoDB" id="9909635at2759"/>
<evidence type="ECO:0000313" key="3">
    <source>
        <dbReference type="Proteomes" id="UP000770717"/>
    </source>
</evidence>
<evidence type="ECO:0000256" key="1">
    <source>
        <dbReference type="SAM" id="SignalP"/>
    </source>
</evidence>
<keyword evidence="1" id="KW-0732">Signal</keyword>
<evidence type="ECO:0000313" key="2">
    <source>
        <dbReference type="EMBL" id="KAG9474519.1"/>
    </source>
</evidence>
<keyword evidence="3" id="KW-1185">Reference proteome</keyword>
<gene>
    <name evidence="2" type="ORF">GDO78_004692</name>
</gene>
<dbReference type="AlphaFoldDB" id="A0A8J6ESH2"/>
<feature type="signal peptide" evidence="1">
    <location>
        <begin position="1"/>
        <end position="17"/>
    </location>
</feature>
<dbReference type="EMBL" id="WNTK01000013">
    <property type="protein sequence ID" value="KAG9474519.1"/>
    <property type="molecule type" value="Genomic_DNA"/>
</dbReference>